<reference evidence="10" key="1">
    <citation type="submission" date="2022-11" db="UniProtKB">
        <authorList>
            <consortium name="WormBaseParasite"/>
        </authorList>
    </citation>
    <scope>IDENTIFICATION</scope>
</reference>
<dbReference type="PANTHER" id="PTHR15090:SF0">
    <property type="entry name" value="SEQUESTOSOME-1"/>
    <property type="match status" value="1"/>
</dbReference>
<dbReference type="GO" id="GO:0035973">
    <property type="term" value="P:aggrephagy"/>
    <property type="evidence" value="ECO:0007669"/>
    <property type="project" value="TreeGrafter"/>
</dbReference>
<feature type="coiled-coil region" evidence="5">
    <location>
        <begin position="60"/>
        <end position="101"/>
    </location>
</feature>
<dbReference type="InterPro" id="IPR043145">
    <property type="entry name" value="Znf_ZZ_sf"/>
</dbReference>
<keyword evidence="1" id="KW-0479">Metal-binding</keyword>
<evidence type="ECO:0000256" key="6">
    <source>
        <dbReference type="SAM" id="MobiDB-lite"/>
    </source>
</evidence>
<dbReference type="Gene3D" id="3.30.60.90">
    <property type="match status" value="1"/>
</dbReference>
<evidence type="ECO:0000313" key="10">
    <source>
        <dbReference type="WBParaSite" id="Gr19_v10_g11650.t1"/>
    </source>
</evidence>
<evidence type="ECO:0000256" key="3">
    <source>
        <dbReference type="ARBA" id="ARBA00022833"/>
    </source>
</evidence>
<evidence type="ECO:0000259" key="7">
    <source>
        <dbReference type="PROSITE" id="PS50135"/>
    </source>
</evidence>
<dbReference type="CDD" id="cd12885">
    <property type="entry name" value="SPRY_RanBP_like"/>
    <property type="match status" value="1"/>
</dbReference>
<dbReference type="SUPFAM" id="SSF57850">
    <property type="entry name" value="RING/U-box"/>
    <property type="match status" value="1"/>
</dbReference>
<dbReference type="InterPro" id="IPR001870">
    <property type="entry name" value="B30.2/SPRY"/>
</dbReference>
<dbReference type="GO" id="GO:0070530">
    <property type="term" value="F:K63-linked polyubiquitin modification-dependent protein binding"/>
    <property type="evidence" value="ECO:0007669"/>
    <property type="project" value="TreeGrafter"/>
</dbReference>
<dbReference type="Gene3D" id="2.60.120.920">
    <property type="match status" value="1"/>
</dbReference>
<dbReference type="CDD" id="cd02340">
    <property type="entry name" value="ZZ_NBR1_like"/>
    <property type="match status" value="1"/>
</dbReference>
<dbReference type="InterPro" id="IPR043136">
    <property type="entry name" value="B30.2/SPRY_sf"/>
</dbReference>
<evidence type="ECO:0000256" key="1">
    <source>
        <dbReference type="ARBA" id="ARBA00022723"/>
    </source>
</evidence>
<dbReference type="SMART" id="SM00291">
    <property type="entry name" value="ZnF_ZZ"/>
    <property type="match status" value="1"/>
</dbReference>
<dbReference type="GO" id="GO:0044753">
    <property type="term" value="C:amphisome"/>
    <property type="evidence" value="ECO:0007669"/>
    <property type="project" value="TreeGrafter"/>
</dbReference>
<dbReference type="InterPro" id="IPR052260">
    <property type="entry name" value="Autophagy_Rcpt_SigReg"/>
</dbReference>
<feature type="domain" description="ZZ-type" evidence="7">
    <location>
        <begin position="337"/>
        <end position="387"/>
    </location>
</feature>
<dbReference type="GO" id="GO:0008270">
    <property type="term" value="F:zinc ion binding"/>
    <property type="evidence" value="ECO:0007669"/>
    <property type="project" value="UniProtKB-KW"/>
</dbReference>
<feature type="coiled-coil region" evidence="5">
    <location>
        <begin position="149"/>
        <end position="190"/>
    </location>
</feature>
<dbReference type="GO" id="GO:0007032">
    <property type="term" value="P:endosome organization"/>
    <property type="evidence" value="ECO:0007669"/>
    <property type="project" value="TreeGrafter"/>
</dbReference>
<dbReference type="SUPFAM" id="SSF49899">
    <property type="entry name" value="Concanavalin A-like lectins/glucanases"/>
    <property type="match status" value="1"/>
</dbReference>
<dbReference type="GO" id="GO:0005080">
    <property type="term" value="F:protein kinase C binding"/>
    <property type="evidence" value="ECO:0007669"/>
    <property type="project" value="TreeGrafter"/>
</dbReference>
<dbReference type="GO" id="GO:0000423">
    <property type="term" value="P:mitophagy"/>
    <property type="evidence" value="ECO:0007669"/>
    <property type="project" value="TreeGrafter"/>
</dbReference>
<evidence type="ECO:0000256" key="4">
    <source>
        <dbReference type="PROSITE-ProRule" id="PRU00228"/>
    </source>
</evidence>
<proteinExistence type="predicted"/>
<dbReference type="Pfam" id="PF00569">
    <property type="entry name" value="ZZ"/>
    <property type="match status" value="1"/>
</dbReference>
<dbReference type="PROSITE" id="PS01357">
    <property type="entry name" value="ZF_ZZ_1"/>
    <property type="match status" value="1"/>
</dbReference>
<sequence length="601" mass="66849">MSNSTTESTNGDTTADQCKTLNKNDEHLTPTFAVSLDPSAEELRLLRLARIADLEHPKDMAKAEADINQLKGKIATNQLKKEKLEGEVNGIKHNIKLAEELLRARIAKLECAKDIAQLEEEVNGIKGQQKATADHFSHLNATIDDLQSKVAAEQEHQKLADANETLQNKLVKLEEDQNKQQQNIDELQKSIAALTVGHQTTIGHLEHVQKNDREEMGQKMDALLKSVEEHQKLVNADATLQNKLVKLKEDQNKQQQNIAALTDGQQKLHTTIGGLEHAQKNDREEMGQKMDALLKSVEVQQRNIDELHKSVAVLTAGQQKNSEPTVAASASDVKQRHPNITCDLCDGGVVGIRYKCFVCPDFDLCEPCEKTGVHGEHALCRLATVGTPKPCFVRLQSGPSLPSPNRWNNAACHTGLTLFEPNRLIVQRNGNGCEEVLPNPFITISRAKSSSVFAEVQISNQLGIFYYELTILKNRGTIHFGLATRQMPLDKRVGQFEGSYAYEEDGTFWGHPIEGCRRTDNGIPFIYKPKLWAFNTGDIVGCGLKFATRQIFYTKNGLRLDNADLFATSVDLFPCVTLCRPGDKIEANFGPNFIFNMADVR</sequence>
<evidence type="ECO:0000259" key="8">
    <source>
        <dbReference type="PROSITE" id="PS50188"/>
    </source>
</evidence>
<dbReference type="Proteomes" id="UP000887572">
    <property type="component" value="Unplaced"/>
</dbReference>
<protein>
    <submittedName>
        <fullName evidence="10">B30.2/SPRY domain-containing protein</fullName>
    </submittedName>
</protein>
<dbReference type="InterPro" id="IPR000433">
    <property type="entry name" value="Znf_ZZ"/>
</dbReference>
<dbReference type="WBParaSite" id="Gr19_v10_g11650.t1">
    <property type="protein sequence ID" value="Gr19_v10_g11650.t1"/>
    <property type="gene ID" value="Gr19_v10_g11650"/>
</dbReference>
<feature type="compositionally biased region" description="Polar residues" evidence="6">
    <location>
        <begin position="1"/>
        <end position="21"/>
    </location>
</feature>
<evidence type="ECO:0000256" key="2">
    <source>
        <dbReference type="ARBA" id="ARBA00022771"/>
    </source>
</evidence>
<dbReference type="InterPro" id="IPR044736">
    <property type="entry name" value="Gid1/RanBPM/SPLA_SPRY"/>
</dbReference>
<keyword evidence="5" id="KW-0175">Coiled coil</keyword>
<name>A0A914GXF4_GLORO</name>
<keyword evidence="2 4" id="KW-0863">Zinc-finger</keyword>
<keyword evidence="9" id="KW-1185">Reference proteome</keyword>
<dbReference type="InterPro" id="IPR013320">
    <property type="entry name" value="ConA-like_dom_sf"/>
</dbReference>
<accession>A0A914GXF4</accession>
<dbReference type="Pfam" id="PF00622">
    <property type="entry name" value="SPRY"/>
    <property type="match status" value="1"/>
</dbReference>
<dbReference type="PROSITE" id="PS50135">
    <property type="entry name" value="ZF_ZZ_2"/>
    <property type="match status" value="1"/>
</dbReference>
<evidence type="ECO:0000313" key="9">
    <source>
        <dbReference type="Proteomes" id="UP000887572"/>
    </source>
</evidence>
<dbReference type="PANTHER" id="PTHR15090">
    <property type="entry name" value="SEQUESTOSOME 1-RELATED"/>
    <property type="match status" value="1"/>
</dbReference>
<dbReference type="SMART" id="SM00449">
    <property type="entry name" value="SPRY"/>
    <property type="match status" value="1"/>
</dbReference>
<keyword evidence="3" id="KW-0862">Zinc</keyword>
<dbReference type="GO" id="GO:0016235">
    <property type="term" value="C:aggresome"/>
    <property type="evidence" value="ECO:0007669"/>
    <property type="project" value="TreeGrafter"/>
</dbReference>
<dbReference type="AlphaFoldDB" id="A0A914GXF4"/>
<dbReference type="InterPro" id="IPR003877">
    <property type="entry name" value="SPRY_dom"/>
</dbReference>
<organism evidence="9 10">
    <name type="scientific">Globodera rostochiensis</name>
    <name type="common">Golden nematode worm</name>
    <name type="synonym">Heterodera rostochiensis</name>
    <dbReference type="NCBI Taxonomy" id="31243"/>
    <lineage>
        <taxon>Eukaryota</taxon>
        <taxon>Metazoa</taxon>
        <taxon>Ecdysozoa</taxon>
        <taxon>Nematoda</taxon>
        <taxon>Chromadorea</taxon>
        <taxon>Rhabditida</taxon>
        <taxon>Tylenchina</taxon>
        <taxon>Tylenchomorpha</taxon>
        <taxon>Tylenchoidea</taxon>
        <taxon>Heteroderidae</taxon>
        <taxon>Heteroderinae</taxon>
        <taxon>Globodera</taxon>
    </lineage>
</organism>
<feature type="domain" description="B30.2/SPRY" evidence="8">
    <location>
        <begin position="385"/>
        <end position="594"/>
    </location>
</feature>
<evidence type="ECO:0000256" key="5">
    <source>
        <dbReference type="SAM" id="Coils"/>
    </source>
</evidence>
<dbReference type="PROSITE" id="PS50188">
    <property type="entry name" value="B302_SPRY"/>
    <property type="match status" value="1"/>
</dbReference>
<feature type="region of interest" description="Disordered" evidence="6">
    <location>
        <begin position="1"/>
        <end position="22"/>
    </location>
</feature>